<evidence type="ECO:0000256" key="1">
    <source>
        <dbReference type="ARBA" id="ARBA00003121"/>
    </source>
</evidence>
<proteinExistence type="inferred from homology"/>
<dbReference type="Gene3D" id="3.40.1160.10">
    <property type="entry name" value="Acetylglutamate kinase-like"/>
    <property type="match status" value="1"/>
</dbReference>
<keyword evidence="12" id="KW-0457">Lysine biosynthesis</keyword>
<dbReference type="InterPro" id="IPR036393">
    <property type="entry name" value="AceGlu_kinase-like_sf"/>
</dbReference>
<evidence type="ECO:0000256" key="14">
    <source>
        <dbReference type="RuleBase" id="RU003448"/>
    </source>
</evidence>
<name>A0ABZ2Y2H1_9FIRM</name>
<dbReference type="CDD" id="cd04913">
    <property type="entry name" value="ACT_AKii-LysC-BS-like_1"/>
    <property type="match status" value="1"/>
</dbReference>
<dbReference type="CDD" id="cd04923">
    <property type="entry name" value="ACT_AK-LysC-DapG-like_2"/>
    <property type="match status" value="1"/>
</dbReference>
<evidence type="ECO:0000256" key="3">
    <source>
        <dbReference type="ARBA" id="ARBA00004986"/>
    </source>
</evidence>
<dbReference type="PANTHER" id="PTHR21499:SF3">
    <property type="entry name" value="ASPARTOKINASE"/>
    <property type="match status" value="1"/>
</dbReference>
<feature type="domain" description="ACT" evidence="16">
    <location>
        <begin position="342"/>
        <end position="404"/>
    </location>
</feature>
<dbReference type="RefSeq" id="WP_341876460.1">
    <property type="nucleotide sequence ID" value="NZ_CP121687.1"/>
</dbReference>
<dbReference type="PIRSF" id="PIRSF000726">
    <property type="entry name" value="Asp_kin"/>
    <property type="match status" value="1"/>
</dbReference>
<dbReference type="EMBL" id="CP121687">
    <property type="protein sequence ID" value="WZL69464.1"/>
    <property type="molecule type" value="Genomic_DNA"/>
</dbReference>
<feature type="domain" description="ACT" evidence="16">
    <location>
        <begin position="262"/>
        <end position="336"/>
    </location>
</feature>
<keyword evidence="6 15" id="KW-0028">Amino-acid biosynthesis</keyword>
<dbReference type="NCBIfam" id="TIGR00656">
    <property type="entry name" value="asp_kin_monofn"/>
    <property type="match status" value="1"/>
</dbReference>
<comment type="function">
    <text evidence="1">Catalyzes the phosphorylation of the beta-carboxyl group of aspartic acid with ATP to yield 4-phospho-L-aspartate, which is involved in the branched biosynthetic pathway leading to the biosynthesis of amino acids threonine, isoleucine and methionine.</text>
</comment>
<dbReference type="PANTHER" id="PTHR21499">
    <property type="entry name" value="ASPARTATE KINASE"/>
    <property type="match status" value="1"/>
</dbReference>
<dbReference type="SUPFAM" id="SSF55021">
    <property type="entry name" value="ACT-like"/>
    <property type="match status" value="2"/>
</dbReference>
<dbReference type="NCBIfam" id="NF005155">
    <property type="entry name" value="PRK06635.1-4"/>
    <property type="match status" value="1"/>
</dbReference>
<dbReference type="GO" id="GO:0004072">
    <property type="term" value="F:aspartate kinase activity"/>
    <property type="evidence" value="ECO:0007669"/>
    <property type="project" value="UniProtKB-EC"/>
</dbReference>
<dbReference type="Proteomes" id="UP001486565">
    <property type="component" value="Chromosome"/>
</dbReference>
<dbReference type="InterPro" id="IPR001341">
    <property type="entry name" value="Asp_kinase"/>
</dbReference>
<dbReference type="InterPro" id="IPR001048">
    <property type="entry name" value="Asp/Glu/Uridylate_kinase"/>
</dbReference>
<dbReference type="Gene3D" id="3.30.2130.10">
    <property type="entry name" value="VC0802-like"/>
    <property type="match status" value="1"/>
</dbReference>
<evidence type="ECO:0000256" key="6">
    <source>
        <dbReference type="ARBA" id="ARBA00022605"/>
    </source>
</evidence>
<dbReference type="InterPro" id="IPR018042">
    <property type="entry name" value="Aspartate_kinase_CS"/>
</dbReference>
<dbReference type="InterPro" id="IPR002912">
    <property type="entry name" value="ACT_dom"/>
</dbReference>
<keyword evidence="8" id="KW-0547">Nucleotide-binding</keyword>
<evidence type="ECO:0000256" key="4">
    <source>
        <dbReference type="ARBA" id="ARBA00005139"/>
    </source>
</evidence>
<comment type="catalytic activity">
    <reaction evidence="13 14">
        <text>L-aspartate + ATP = 4-phospho-L-aspartate + ADP</text>
        <dbReference type="Rhea" id="RHEA:23776"/>
        <dbReference type="ChEBI" id="CHEBI:29991"/>
        <dbReference type="ChEBI" id="CHEBI:30616"/>
        <dbReference type="ChEBI" id="CHEBI:57535"/>
        <dbReference type="ChEBI" id="CHEBI:456216"/>
        <dbReference type="EC" id="2.7.2.4"/>
    </reaction>
</comment>
<reference evidence="17 18" key="1">
    <citation type="submission" date="2023-03" db="EMBL/GenBank/DDBJ databases">
        <title>Novel Species.</title>
        <authorList>
            <person name="Ma S."/>
        </authorList>
    </citation>
    <scope>NUCLEOTIDE SEQUENCE [LARGE SCALE GENOMIC DNA]</scope>
    <source>
        <strain evidence="17 18">LIND6LT2</strain>
    </source>
</reference>
<evidence type="ECO:0000256" key="8">
    <source>
        <dbReference type="ARBA" id="ARBA00022741"/>
    </source>
</evidence>
<protein>
    <recommendedName>
        <fullName evidence="14">Aspartokinase</fullName>
        <ecNumber evidence="14">2.7.2.4</ecNumber>
    </recommendedName>
</protein>
<evidence type="ECO:0000256" key="2">
    <source>
        <dbReference type="ARBA" id="ARBA00004766"/>
    </source>
</evidence>
<evidence type="ECO:0000256" key="9">
    <source>
        <dbReference type="ARBA" id="ARBA00022777"/>
    </source>
</evidence>
<evidence type="ECO:0000256" key="13">
    <source>
        <dbReference type="ARBA" id="ARBA00047872"/>
    </source>
</evidence>
<keyword evidence="10" id="KW-0067">ATP-binding</keyword>
<evidence type="ECO:0000256" key="12">
    <source>
        <dbReference type="ARBA" id="ARBA00023154"/>
    </source>
</evidence>
<comment type="pathway">
    <text evidence="3 15">Amino-acid biosynthesis; L-methionine biosynthesis via de novo pathway; L-homoserine from L-aspartate: step 1/3.</text>
</comment>
<comment type="similarity">
    <text evidence="5 14">Belongs to the aspartokinase family.</text>
</comment>
<evidence type="ECO:0000256" key="15">
    <source>
        <dbReference type="RuleBase" id="RU004249"/>
    </source>
</evidence>
<evidence type="ECO:0000313" key="18">
    <source>
        <dbReference type="Proteomes" id="UP001486565"/>
    </source>
</evidence>
<keyword evidence="7 14" id="KW-0808">Transferase</keyword>
<sequence length="404" mass="44351">MLIVQKFGGSSVANVERVFNVAKRIIETYKQGNDVVVVLSAQGDTTDELIAKAHEIDLHPSRREMDMLISTGEQISVALMAMAIQKLGYPAVSLNAFQVGMHTNRTHSNARLKKIHTERIEAELDRKNIVLVTGFQGINRFEDITTLGRSGSDTTAVALAAALRADQCEIYTDVEGVYTADPRIVKNARKLKEISYDEMLELASLGAKVLHNRSVEIAKKYNVELVVRSSLNNAEGTVVKEVCNMEKMLVSGVAGDKNVARISVIGVQDTPGKAFELFSLLAKHKISVDIILQSIGRDGTKDISFTVARDDLHDALKLIKENQERLTAKDVVYSDKIAKVSIVGAGMATNPGVAAMMFEAMYNAGININMISTSEVKISVLIDEKFTEDAMNAIHEQFRLAIER</sequence>
<dbReference type="SUPFAM" id="SSF53633">
    <property type="entry name" value="Carbamate kinase-like"/>
    <property type="match status" value="1"/>
</dbReference>
<evidence type="ECO:0000256" key="7">
    <source>
        <dbReference type="ARBA" id="ARBA00022679"/>
    </source>
</evidence>
<evidence type="ECO:0000313" key="17">
    <source>
        <dbReference type="EMBL" id="WZL69464.1"/>
    </source>
</evidence>
<dbReference type="PROSITE" id="PS51671">
    <property type="entry name" value="ACT"/>
    <property type="match status" value="2"/>
</dbReference>
<dbReference type="InterPro" id="IPR054352">
    <property type="entry name" value="ACT_Aspartokinase"/>
</dbReference>
<evidence type="ECO:0000256" key="11">
    <source>
        <dbReference type="ARBA" id="ARBA00022915"/>
    </source>
</evidence>
<dbReference type="PROSITE" id="PS00324">
    <property type="entry name" value="ASPARTOKINASE"/>
    <property type="match status" value="1"/>
</dbReference>
<keyword evidence="11" id="KW-0220">Diaminopimelate biosynthesis</keyword>
<comment type="pathway">
    <text evidence="2 15">Amino-acid biosynthesis; L-lysine biosynthesis via DAP pathway; (S)-tetrahydrodipicolinate from L-aspartate: step 1/4.</text>
</comment>
<dbReference type="InterPro" id="IPR041740">
    <property type="entry name" value="AKii-LysC-BS"/>
</dbReference>
<organism evidence="17 18">
    <name type="scientific">Defluviitalea saccharophila</name>
    <dbReference type="NCBI Taxonomy" id="879970"/>
    <lineage>
        <taxon>Bacteria</taxon>
        <taxon>Bacillati</taxon>
        <taxon>Bacillota</taxon>
        <taxon>Clostridia</taxon>
        <taxon>Lachnospirales</taxon>
        <taxon>Defluviitaleaceae</taxon>
        <taxon>Defluviitalea</taxon>
    </lineage>
</organism>
<dbReference type="InterPro" id="IPR005260">
    <property type="entry name" value="Asp_kin_monofn"/>
</dbReference>
<evidence type="ECO:0000259" key="16">
    <source>
        <dbReference type="PROSITE" id="PS51671"/>
    </source>
</evidence>
<dbReference type="EC" id="2.7.2.4" evidence="14"/>
<gene>
    <name evidence="17" type="ORF">QBE51_11760</name>
</gene>
<accession>A0ABZ2Y2H1</accession>
<comment type="pathway">
    <text evidence="4 15">Amino-acid biosynthesis; L-threonine biosynthesis; L-threonine from L-aspartate: step 1/5.</text>
</comment>
<dbReference type="NCBIfam" id="TIGR00657">
    <property type="entry name" value="asp_kinases"/>
    <property type="match status" value="1"/>
</dbReference>
<dbReference type="CDD" id="cd04261">
    <property type="entry name" value="AAK_AKii-LysC-BS"/>
    <property type="match status" value="1"/>
</dbReference>
<evidence type="ECO:0000256" key="10">
    <source>
        <dbReference type="ARBA" id="ARBA00022840"/>
    </source>
</evidence>
<keyword evidence="9 14" id="KW-0418">Kinase</keyword>
<dbReference type="Pfam" id="PF22468">
    <property type="entry name" value="ACT_9"/>
    <property type="match status" value="2"/>
</dbReference>
<keyword evidence="18" id="KW-1185">Reference proteome</keyword>
<dbReference type="Pfam" id="PF00696">
    <property type="entry name" value="AA_kinase"/>
    <property type="match status" value="1"/>
</dbReference>
<dbReference type="NCBIfam" id="NF005154">
    <property type="entry name" value="PRK06635.1-2"/>
    <property type="match status" value="1"/>
</dbReference>
<evidence type="ECO:0000256" key="5">
    <source>
        <dbReference type="ARBA" id="ARBA00010122"/>
    </source>
</evidence>
<dbReference type="InterPro" id="IPR045865">
    <property type="entry name" value="ACT-like_dom_sf"/>
</dbReference>